<feature type="compositionally biased region" description="Basic and acidic residues" evidence="7">
    <location>
        <begin position="310"/>
        <end position="319"/>
    </location>
</feature>
<dbReference type="PRINTS" id="PR00937">
    <property type="entry name" value="TBOX"/>
</dbReference>
<name>A0A3M0K364_HIRRU</name>
<dbReference type="GO" id="GO:0045893">
    <property type="term" value="P:positive regulation of DNA-templated transcription"/>
    <property type="evidence" value="ECO:0007669"/>
    <property type="project" value="InterPro"/>
</dbReference>
<dbReference type="InterPro" id="IPR008967">
    <property type="entry name" value="p53-like_TF_DNA-bd_sf"/>
</dbReference>
<evidence type="ECO:0000256" key="4">
    <source>
        <dbReference type="ARBA" id="ARBA00023163"/>
    </source>
</evidence>
<dbReference type="GO" id="GO:0000785">
    <property type="term" value="C:chromatin"/>
    <property type="evidence" value="ECO:0007669"/>
    <property type="project" value="TreeGrafter"/>
</dbReference>
<keyword evidence="3 6" id="KW-0238">DNA-binding</keyword>
<keyword evidence="8" id="KW-0732">Signal</keyword>
<evidence type="ECO:0000313" key="10">
    <source>
        <dbReference type="EMBL" id="RMC07632.1"/>
    </source>
</evidence>
<dbReference type="GO" id="GO:0001708">
    <property type="term" value="P:cell fate specification"/>
    <property type="evidence" value="ECO:0007669"/>
    <property type="project" value="TreeGrafter"/>
</dbReference>
<feature type="chain" id="PRO_5018185450" description="T-box domain-containing protein" evidence="8">
    <location>
        <begin position="24"/>
        <end position="520"/>
    </location>
</feature>
<dbReference type="AlphaFoldDB" id="A0A3M0K364"/>
<evidence type="ECO:0000256" key="2">
    <source>
        <dbReference type="ARBA" id="ARBA00023015"/>
    </source>
</evidence>
<dbReference type="FunFam" id="2.60.40.820:FF:000001">
    <property type="entry name" value="T-box transcription factor TBX18"/>
    <property type="match status" value="1"/>
</dbReference>
<dbReference type="PROSITE" id="PS01283">
    <property type="entry name" value="TBOX_1"/>
    <property type="match status" value="1"/>
</dbReference>
<keyword evidence="2" id="KW-0805">Transcription regulation</keyword>
<organism evidence="10 11">
    <name type="scientific">Hirundo rustica rustica</name>
    <dbReference type="NCBI Taxonomy" id="333673"/>
    <lineage>
        <taxon>Eukaryota</taxon>
        <taxon>Metazoa</taxon>
        <taxon>Chordata</taxon>
        <taxon>Craniata</taxon>
        <taxon>Vertebrata</taxon>
        <taxon>Euteleostomi</taxon>
        <taxon>Archelosauria</taxon>
        <taxon>Archosauria</taxon>
        <taxon>Dinosauria</taxon>
        <taxon>Saurischia</taxon>
        <taxon>Theropoda</taxon>
        <taxon>Coelurosauria</taxon>
        <taxon>Aves</taxon>
        <taxon>Neognathae</taxon>
        <taxon>Neoaves</taxon>
        <taxon>Telluraves</taxon>
        <taxon>Australaves</taxon>
        <taxon>Passeriformes</taxon>
        <taxon>Sylvioidea</taxon>
        <taxon>Hirundinidae</taxon>
        <taxon>Hirundo</taxon>
    </lineage>
</organism>
<dbReference type="GO" id="GO:0005634">
    <property type="term" value="C:nucleus"/>
    <property type="evidence" value="ECO:0007669"/>
    <property type="project" value="UniProtKB-SubCell"/>
</dbReference>
<proteinExistence type="predicted"/>
<feature type="compositionally biased region" description="Basic and acidic residues" evidence="7">
    <location>
        <begin position="482"/>
        <end position="508"/>
    </location>
</feature>
<dbReference type="CDD" id="cd20198">
    <property type="entry name" value="T-box_TBX15-like"/>
    <property type="match status" value="1"/>
</dbReference>
<feature type="compositionally biased region" description="Basic residues" evidence="7">
    <location>
        <begin position="321"/>
        <end position="332"/>
    </location>
</feature>
<evidence type="ECO:0000256" key="1">
    <source>
        <dbReference type="ARBA" id="ARBA00004123"/>
    </source>
</evidence>
<sequence length="520" mass="60569">MESGAYAGAGLLAGLVTLQGTHAGAVSACGKGSTLEQFVKNCSLCEGLMLENLWGAVSCGRDFMLEQRKAFIPEEEVETTDSEQSTGSDTEVLAERTSCSFGSHSDLTSGGSGPQPPPPSSMEEIQVELQCADLWKRFHDIGTEMIITKAGRRMFPAMRVKITGLDPHQQYYIAMDIVPVDNKRYRYVYHSSKWMVAGNADSPVPPRVYIHPDSLASGDTWMRQVVSFDKLKLTNNELDDQGHIILHSMHKYQPRVHVIRKDFSSDLSPTKPVPSGDGVKTFNFPETVFTTVTAYQNQQITRLKIDRNPFAKGFRDSGRNRLLRRNGEKRRRREDEKERRGERRGEERRGEEKERRGRVGEERERRGEERRGEGGGGGRGEERREGRERRGEGGGGMRKREEREEEERRGEERREREEERRGEKEREREEERERRREREMRRERGRRGEEGRKRREEEEREKKREKEERREEKAEEEEEEDRERREAKREEKREEKESSILREERDPLEISSILIREDSS</sequence>
<keyword evidence="5 6" id="KW-0539">Nucleus</keyword>
<dbReference type="SMART" id="SM00425">
    <property type="entry name" value="TBOX"/>
    <property type="match status" value="1"/>
</dbReference>
<dbReference type="PROSITE" id="PS50252">
    <property type="entry name" value="TBOX_3"/>
    <property type="match status" value="1"/>
</dbReference>
<comment type="caution">
    <text evidence="10">The sequence shown here is derived from an EMBL/GenBank/DDBJ whole genome shotgun (WGS) entry which is preliminary data.</text>
</comment>
<keyword evidence="4" id="KW-0804">Transcription</keyword>
<dbReference type="EMBL" id="QRBI01000120">
    <property type="protein sequence ID" value="RMC07632.1"/>
    <property type="molecule type" value="Genomic_DNA"/>
</dbReference>
<dbReference type="PANTHER" id="PTHR11267:SF98">
    <property type="entry name" value="T-BOX TRANSCRIPTION FACTOR TBX15"/>
    <property type="match status" value="1"/>
</dbReference>
<evidence type="ECO:0000256" key="8">
    <source>
        <dbReference type="SAM" id="SignalP"/>
    </source>
</evidence>
<dbReference type="SUPFAM" id="SSF49417">
    <property type="entry name" value="p53-like transcription factors"/>
    <property type="match status" value="1"/>
</dbReference>
<comment type="caution">
    <text evidence="6">Lacks conserved residue(s) required for the propagation of feature annotation.</text>
</comment>
<evidence type="ECO:0000256" key="5">
    <source>
        <dbReference type="ARBA" id="ARBA00023242"/>
    </source>
</evidence>
<dbReference type="PANTHER" id="PTHR11267">
    <property type="entry name" value="T-BOX PROTEIN-RELATED"/>
    <property type="match status" value="1"/>
</dbReference>
<dbReference type="GO" id="GO:0000981">
    <property type="term" value="F:DNA-binding transcription factor activity, RNA polymerase II-specific"/>
    <property type="evidence" value="ECO:0007669"/>
    <property type="project" value="TreeGrafter"/>
</dbReference>
<evidence type="ECO:0000313" key="11">
    <source>
        <dbReference type="Proteomes" id="UP000269221"/>
    </source>
</evidence>
<evidence type="ECO:0000256" key="3">
    <source>
        <dbReference type="ARBA" id="ARBA00023125"/>
    </source>
</evidence>
<dbReference type="Gene3D" id="2.60.40.820">
    <property type="entry name" value="Transcription factor, T-box"/>
    <property type="match status" value="1"/>
</dbReference>
<evidence type="ECO:0000259" key="9">
    <source>
        <dbReference type="PROSITE" id="PS50252"/>
    </source>
</evidence>
<accession>A0A3M0K364</accession>
<dbReference type="STRING" id="333673.A0A3M0K364"/>
<feature type="domain" description="T-box" evidence="9">
    <location>
        <begin position="129"/>
        <end position="316"/>
    </location>
</feature>
<feature type="signal peptide" evidence="8">
    <location>
        <begin position="1"/>
        <end position="23"/>
    </location>
</feature>
<evidence type="ECO:0000256" key="6">
    <source>
        <dbReference type="PROSITE-ProRule" id="PRU00201"/>
    </source>
</evidence>
<evidence type="ECO:0000256" key="7">
    <source>
        <dbReference type="SAM" id="MobiDB-lite"/>
    </source>
</evidence>
<protein>
    <recommendedName>
        <fullName evidence="9">T-box domain-containing protein</fullName>
    </recommendedName>
</protein>
<dbReference type="Proteomes" id="UP000269221">
    <property type="component" value="Unassembled WGS sequence"/>
</dbReference>
<feature type="region of interest" description="Disordered" evidence="7">
    <location>
        <begin position="102"/>
        <end position="124"/>
    </location>
</feature>
<dbReference type="GO" id="GO:0000978">
    <property type="term" value="F:RNA polymerase II cis-regulatory region sequence-specific DNA binding"/>
    <property type="evidence" value="ECO:0007669"/>
    <property type="project" value="InterPro"/>
</dbReference>
<gene>
    <name evidence="10" type="ORF">DUI87_17108</name>
</gene>
<dbReference type="InterPro" id="IPR036960">
    <property type="entry name" value="T-box_sf"/>
</dbReference>
<dbReference type="OrthoDB" id="7442607at2759"/>
<dbReference type="InterPro" id="IPR018186">
    <property type="entry name" value="TF_T-box_CS"/>
</dbReference>
<dbReference type="PROSITE" id="PS01264">
    <property type="entry name" value="TBOX_2"/>
    <property type="match status" value="1"/>
</dbReference>
<feature type="region of interest" description="Disordered" evidence="7">
    <location>
        <begin position="310"/>
        <end position="520"/>
    </location>
</feature>
<reference evidence="10 11" key="1">
    <citation type="submission" date="2018-07" db="EMBL/GenBank/DDBJ databases">
        <title>A high quality draft genome assembly of the barn swallow (H. rustica rustica).</title>
        <authorList>
            <person name="Formenti G."/>
            <person name="Chiara M."/>
            <person name="Poveda L."/>
            <person name="Francoijs K.-J."/>
            <person name="Bonisoli-Alquati A."/>
            <person name="Canova L."/>
            <person name="Gianfranceschi L."/>
            <person name="Horner D.S."/>
            <person name="Saino N."/>
        </authorList>
    </citation>
    <scope>NUCLEOTIDE SEQUENCE [LARGE SCALE GENOMIC DNA]</scope>
    <source>
        <strain evidence="10">Chelidonia</strain>
        <tissue evidence="10">Blood</tissue>
    </source>
</reference>
<feature type="compositionally biased region" description="Basic and acidic residues" evidence="7">
    <location>
        <begin position="333"/>
        <end position="473"/>
    </location>
</feature>
<dbReference type="InterPro" id="IPR046360">
    <property type="entry name" value="T-box_DNA-bd"/>
</dbReference>
<comment type="subcellular location">
    <subcellularLocation>
        <location evidence="1 6">Nucleus</location>
    </subcellularLocation>
</comment>
<dbReference type="InterPro" id="IPR001699">
    <property type="entry name" value="TF_T-box"/>
</dbReference>
<keyword evidence="11" id="KW-1185">Reference proteome</keyword>
<dbReference type="Pfam" id="PF00907">
    <property type="entry name" value="T-box"/>
    <property type="match status" value="1"/>
</dbReference>